<accession>A0A1E5V1N3</accession>
<dbReference type="PANTHER" id="PTHR35730">
    <property type="entry name" value="KINETOCHORE PROTEIN SPC24 HOMOLOG-RELATED"/>
    <property type="match status" value="1"/>
</dbReference>
<dbReference type="EMBL" id="LWDX02054995">
    <property type="protein sequence ID" value="OEL18964.1"/>
    <property type="molecule type" value="Genomic_DNA"/>
</dbReference>
<organism evidence="1 2">
    <name type="scientific">Dichanthelium oligosanthes</name>
    <dbReference type="NCBI Taxonomy" id="888268"/>
    <lineage>
        <taxon>Eukaryota</taxon>
        <taxon>Viridiplantae</taxon>
        <taxon>Streptophyta</taxon>
        <taxon>Embryophyta</taxon>
        <taxon>Tracheophyta</taxon>
        <taxon>Spermatophyta</taxon>
        <taxon>Magnoliopsida</taxon>
        <taxon>Liliopsida</taxon>
        <taxon>Poales</taxon>
        <taxon>Poaceae</taxon>
        <taxon>PACMAD clade</taxon>
        <taxon>Panicoideae</taxon>
        <taxon>Panicodae</taxon>
        <taxon>Paniceae</taxon>
        <taxon>Dichantheliinae</taxon>
        <taxon>Dichanthelium</taxon>
    </lineage>
</organism>
<dbReference type="PANTHER" id="PTHR35730:SF2">
    <property type="entry name" value="KINETOCHORE PROTEIN SPC24 HOMOLOG-RELATED"/>
    <property type="match status" value="1"/>
</dbReference>
<dbReference type="OrthoDB" id="1906227at2759"/>
<dbReference type="InterPro" id="IPR044951">
    <property type="entry name" value="SPC24-like"/>
</dbReference>
<protein>
    <submittedName>
        <fullName evidence="1">Uncharacterized protein</fullName>
    </submittedName>
</protein>
<name>A0A1E5V1N3_9POAL</name>
<gene>
    <name evidence="1" type="ORF">BAE44_0020018</name>
</gene>
<sequence length="52" mass="5945">MCVSVTNIMPNLEDPDKISCYTVDKNGKKIQKSEFEKTVPPIEICDALWKMI</sequence>
<dbReference type="GO" id="GO:0051983">
    <property type="term" value="P:regulation of chromosome segregation"/>
    <property type="evidence" value="ECO:0007669"/>
    <property type="project" value="InterPro"/>
</dbReference>
<comment type="caution">
    <text evidence="1">The sequence shown here is derived from an EMBL/GenBank/DDBJ whole genome shotgun (WGS) entry which is preliminary data.</text>
</comment>
<evidence type="ECO:0000313" key="1">
    <source>
        <dbReference type="EMBL" id="OEL18964.1"/>
    </source>
</evidence>
<proteinExistence type="predicted"/>
<keyword evidence="2" id="KW-1185">Reference proteome</keyword>
<dbReference type="Proteomes" id="UP000095767">
    <property type="component" value="Unassembled WGS sequence"/>
</dbReference>
<dbReference type="AlphaFoldDB" id="A0A1E5V1N3"/>
<evidence type="ECO:0000313" key="2">
    <source>
        <dbReference type="Proteomes" id="UP000095767"/>
    </source>
</evidence>
<reference evidence="1 2" key="1">
    <citation type="submission" date="2016-09" db="EMBL/GenBank/DDBJ databases">
        <title>The draft genome of Dichanthelium oligosanthes: A C3 panicoid grass species.</title>
        <authorList>
            <person name="Studer A.J."/>
            <person name="Schnable J.C."/>
            <person name="Brutnell T.P."/>
        </authorList>
    </citation>
    <scope>NUCLEOTIDE SEQUENCE [LARGE SCALE GENOMIC DNA]</scope>
    <source>
        <strain evidence="2">cv. Kellogg 1175</strain>
        <tissue evidence="1">Leaf</tissue>
    </source>
</reference>